<dbReference type="InterPro" id="IPR025459">
    <property type="entry name" value="DUF4279"/>
</dbReference>
<reference evidence="1" key="1">
    <citation type="submission" date="2021-03" db="EMBL/GenBank/DDBJ databases">
        <title>Whole genome shotgun sequence of Actinoplanes consettensis NBRC 14913.</title>
        <authorList>
            <person name="Komaki H."/>
            <person name="Tamura T."/>
        </authorList>
    </citation>
    <scope>NUCLEOTIDE SEQUENCE</scope>
    <source>
        <strain evidence="1">NBRC 14913</strain>
    </source>
</reference>
<keyword evidence="2" id="KW-1185">Reference proteome</keyword>
<dbReference type="Pfam" id="PF14106">
    <property type="entry name" value="DUF4279"/>
    <property type="match status" value="1"/>
</dbReference>
<accession>A0A919SFR6</accession>
<dbReference type="EMBL" id="BOQP01000008">
    <property type="protein sequence ID" value="GIM71015.1"/>
    <property type="molecule type" value="Genomic_DNA"/>
</dbReference>
<protein>
    <submittedName>
        <fullName evidence="1">Uncharacterized protein</fullName>
    </submittedName>
</protein>
<proteinExistence type="predicted"/>
<dbReference type="AlphaFoldDB" id="A0A919SFR6"/>
<evidence type="ECO:0000313" key="1">
    <source>
        <dbReference type="EMBL" id="GIM71015.1"/>
    </source>
</evidence>
<evidence type="ECO:0000313" key="2">
    <source>
        <dbReference type="Proteomes" id="UP000680865"/>
    </source>
</evidence>
<name>A0A919SFR6_9ACTN</name>
<comment type="caution">
    <text evidence="1">The sequence shown here is derived from an EMBL/GenBank/DDBJ whole genome shotgun (WGS) entry which is preliminary data.</text>
</comment>
<organism evidence="1 2">
    <name type="scientific">Winogradskya consettensis</name>
    <dbReference type="NCBI Taxonomy" id="113560"/>
    <lineage>
        <taxon>Bacteria</taxon>
        <taxon>Bacillati</taxon>
        <taxon>Actinomycetota</taxon>
        <taxon>Actinomycetes</taxon>
        <taxon>Micromonosporales</taxon>
        <taxon>Micromonosporaceae</taxon>
        <taxon>Winogradskya</taxon>
    </lineage>
</organism>
<sequence>MPNVEHPTSLFAGCTQRAYLYFARSVGADGPPYNANELELMAFDPGDVTLMVGLQPTDSWQRGDRHPSRPEPRRFSSWQYGLPKVRTFCTEDGSIHVSIAAITYTAETVKRLARLNASVDHDQYVYLPD</sequence>
<gene>
    <name evidence="1" type="ORF">Aco04nite_23300</name>
</gene>
<dbReference type="Proteomes" id="UP000680865">
    <property type="component" value="Unassembled WGS sequence"/>
</dbReference>